<gene>
    <name evidence="3" type="ORF">O6P32_09215</name>
</gene>
<dbReference type="Proteomes" id="UP001141933">
    <property type="component" value="Unassembled WGS sequence"/>
</dbReference>
<evidence type="ECO:0000259" key="2">
    <source>
        <dbReference type="Pfam" id="PF04608"/>
    </source>
</evidence>
<dbReference type="EMBL" id="JAPZVM010000007">
    <property type="protein sequence ID" value="MCZ8372885.1"/>
    <property type="molecule type" value="Genomic_DNA"/>
</dbReference>
<proteinExistence type="predicted"/>
<dbReference type="Pfam" id="PF04608">
    <property type="entry name" value="PgpA"/>
    <property type="match status" value="1"/>
</dbReference>
<feature type="transmembrane region" description="Helical" evidence="1">
    <location>
        <begin position="51"/>
        <end position="71"/>
    </location>
</feature>
<feature type="transmembrane region" description="Helical" evidence="1">
    <location>
        <begin position="134"/>
        <end position="154"/>
    </location>
</feature>
<dbReference type="RefSeq" id="WP_269878159.1">
    <property type="nucleotide sequence ID" value="NZ_JAPZVM010000007.1"/>
</dbReference>
<keyword evidence="1" id="KW-0812">Transmembrane</keyword>
<keyword evidence="1" id="KW-1133">Transmembrane helix</keyword>
<dbReference type="SUPFAM" id="SSF101307">
    <property type="entry name" value="YutG-like"/>
    <property type="match status" value="1"/>
</dbReference>
<keyword evidence="1" id="KW-0472">Membrane</keyword>
<dbReference type="PANTHER" id="PTHR36305:SF1">
    <property type="entry name" value="PHOSPHATIDYLGLYCEROPHOSPHATASE A"/>
    <property type="match status" value="1"/>
</dbReference>
<protein>
    <submittedName>
        <fullName evidence="3">Phosphatidylglycerophosphatase A</fullName>
    </submittedName>
</protein>
<dbReference type="PANTHER" id="PTHR36305">
    <property type="entry name" value="PHOSPHATIDYLGLYCEROPHOSPHATASE A"/>
    <property type="match status" value="1"/>
</dbReference>
<feature type="domain" description="YutG/PgpA" evidence="2">
    <location>
        <begin position="10"/>
        <end position="153"/>
    </location>
</feature>
<dbReference type="InterPro" id="IPR007686">
    <property type="entry name" value="YutG/PgpA"/>
</dbReference>
<dbReference type="PIRSF" id="PIRSF006162">
    <property type="entry name" value="PgpA"/>
    <property type="match status" value="1"/>
</dbReference>
<sequence length="159" mass="17513">MPKAPLFHNFIATGFGSGYSPIAPGTAGALLAMLIWWGYSLLFSHCISIPVLTFIVIVVFTFAGVWSSSVVEKYWGEDPSRVVVDEMVGTWIALLAVPEGAHWGYMLAAFVLFRFFDIVKPLGVRKMESLPSGFGIMADDILAGIYGFIVIYLYRLCFA</sequence>
<name>A0ABT4PIK7_9BACT</name>
<keyword evidence="4" id="KW-1185">Reference proteome</keyword>
<dbReference type="InterPro" id="IPR036681">
    <property type="entry name" value="PgpA-like_sf"/>
</dbReference>
<evidence type="ECO:0000256" key="1">
    <source>
        <dbReference type="SAM" id="Phobius"/>
    </source>
</evidence>
<reference evidence="3" key="1">
    <citation type="submission" date="2022-12" db="EMBL/GenBank/DDBJ databases">
        <title>Phocaeicola acetigenes sp. nov., isolated feces from a healthy human.</title>
        <authorList>
            <person name="Do H."/>
            <person name="Ha Y.B."/>
            <person name="Kim J.-S."/>
            <person name="Suh M.K."/>
            <person name="Kim H.S."/>
            <person name="Lee J.-S."/>
        </authorList>
    </citation>
    <scope>NUCLEOTIDE SEQUENCE</scope>
    <source>
        <strain evidence="3">KGMB11183</strain>
    </source>
</reference>
<feature type="transmembrane region" description="Helical" evidence="1">
    <location>
        <begin position="91"/>
        <end position="113"/>
    </location>
</feature>
<organism evidence="3 4">
    <name type="scientific">Phocaeicola acetigenes</name>
    <dbReference type="NCBI Taxonomy" id="3016083"/>
    <lineage>
        <taxon>Bacteria</taxon>
        <taxon>Pseudomonadati</taxon>
        <taxon>Bacteroidota</taxon>
        <taxon>Bacteroidia</taxon>
        <taxon>Bacteroidales</taxon>
        <taxon>Bacteroidaceae</taxon>
        <taxon>Phocaeicola</taxon>
    </lineage>
</organism>
<accession>A0ABT4PIK7</accession>
<feature type="transmembrane region" description="Helical" evidence="1">
    <location>
        <begin position="20"/>
        <end position="39"/>
    </location>
</feature>
<dbReference type="InterPro" id="IPR026037">
    <property type="entry name" value="PgpA"/>
</dbReference>
<comment type="caution">
    <text evidence="3">The sequence shown here is derived from an EMBL/GenBank/DDBJ whole genome shotgun (WGS) entry which is preliminary data.</text>
</comment>
<dbReference type="CDD" id="cd06971">
    <property type="entry name" value="PgpA"/>
    <property type="match status" value="1"/>
</dbReference>
<evidence type="ECO:0000313" key="3">
    <source>
        <dbReference type="EMBL" id="MCZ8372885.1"/>
    </source>
</evidence>
<evidence type="ECO:0000313" key="4">
    <source>
        <dbReference type="Proteomes" id="UP001141933"/>
    </source>
</evidence>